<proteinExistence type="predicted"/>
<name>A0ABT3GZB3_9RHOB</name>
<organism evidence="2 3">
    <name type="scientific">Pararhodobacter zhoushanensis</name>
    <dbReference type="NCBI Taxonomy" id="2479545"/>
    <lineage>
        <taxon>Bacteria</taxon>
        <taxon>Pseudomonadati</taxon>
        <taxon>Pseudomonadota</taxon>
        <taxon>Alphaproteobacteria</taxon>
        <taxon>Rhodobacterales</taxon>
        <taxon>Paracoccaceae</taxon>
        <taxon>Pararhodobacter</taxon>
    </lineage>
</organism>
<keyword evidence="1 2" id="KW-0808">Transferase</keyword>
<dbReference type="InterPro" id="IPR003673">
    <property type="entry name" value="CoA-Trfase_fam_III"/>
</dbReference>
<evidence type="ECO:0000313" key="3">
    <source>
        <dbReference type="Proteomes" id="UP001208938"/>
    </source>
</evidence>
<gene>
    <name evidence="2" type="ORF">OKW52_11560</name>
</gene>
<accession>A0ABT3GZB3</accession>
<evidence type="ECO:0000313" key="2">
    <source>
        <dbReference type="EMBL" id="MCW1932872.1"/>
    </source>
</evidence>
<dbReference type="Gene3D" id="3.30.1540.10">
    <property type="entry name" value="formyl-coa transferase, domain 3"/>
    <property type="match status" value="1"/>
</dbReference>
<comment type="caution">
    <text evidence="2">The sequence shown here is derived from an EMBL/GenBank/DDBJ whole genome shotgun (WGS) entry which is preliminary data.</text>
</comment>
<dbReference type="RefSeq" id="WP_264505835.1">
    <property type="nucleotide sequence ID" value="NZ_JAPDFL010000001.1"/>
</dbReference>
<dbReference type="Gene3D" id="3.40.50.10540">
    <property type="entry name" value="Crotonobetainyl-coa:carnitine coa-transferase, domain 1"/>
    <property type="match status" value="1"/>
</dbReference>
<dbReference type="PANTHER" id="PTHR48207:SF3">
    <property type="entry name" value="SUCCINATE--HYDROXYMETHYLGLUTARATE COA-TRANSFERASE"/>
    <property type="match status" value="1"/>
</dbReference>
<reference evidence="2 3" key="1">
    <citation type="submission" date="2022-10" db="EMBL/GenBank/DDBJ databases">
        <title>Pararhodobacter sp. nov., isolated from marine algae.</title>
        <authorList>
            <person name="Choi B.J."/>
            <person name="Kim J.M."/>
            <person name="Lee J.K."/>
            <person name="Choi D.G."/>
            <person name="Jeon C.O."/>
        </authorList>
    </citation>
    <scope>NUCLEOTIDE SEQUENCE [LARGE SCALE GENOMIC DNA]</scope>
    <source>
        <strain evidence="2 3">ZQ420</strain>
    </source>
</reference>
<dbReference type="Pfam" id="PF02515">
    <property type="entry name" value="CoA_transf_3"/>
    <property type="match status" value="1"/>
</dbReference>
<keyword evidence="3" id="KW-1185">Reference proteome</keyword>
<dbReference type="Proteomes" id="UP001208938">
    <property type="component" value="Unassembled WGS sequence"/>
</dbReference>
<sequence length="374" mass="39057">MAQRALTGIRVADFSHVVAGPLATHFLALNGAEVVKIEPPRGDALRNYTLDPAQRGMAPAFAGINIGKSSVVLDLKTEEGRAQAEAIIAQSDVVVENFRPGVMARLGLGPAQMRAKYPQLIWCAVSGFGQSGPMADVAAMDQIIQSLSGVMQLSGLPGDPAQRIGFPLVDTFTGLLAAFAIQTALLQRERGLVTGQEIDVAMLDAALVMLLSVVNPLLMTGEEPLRTGNRGFSRAPTSDTFTCADGEITIGAVEDWHVAKLLAVLGLDDLLDDPAYATRTARAAHADALAATLAAALATQPAAHWEDALRAVGVPAARVQDVGQAVAMPHLAQRDLFLSLPAPTGGTQRVLNAGFRFREGGPGTDRPAPVLGAG</sequence>
<evidence type="ECO:0000256" key="1">
    <source>
        <dbReference type="ARBA" id="ARBA00022679"/>
    </source>
</evidence>
<dbReference type="PANTHER" id="PTHR48207">
    <property type="entry name" value="SUCCINATE--HYDROXYMETHYLGLUTARATE COA-TRANSFERASE"/>
    <property type="match status" value="1"/>
</dbReference>
<dbReference type="GO" id="GO:0016740">
    <property type="term" value="F:transferase activity"/>
    <property type="evidence" value="ECO:0007669"/>
    <property type="project" value="UniProtKB-KW"/>
</dbReference>
<protein>
    <submittedName>
        <fullName evidence="2">CoA transferase</fullName>
    </submittedName>
</protein>
<dbReference type="InterPro" id="IPR023606">
    <property type="entry name" value="CoA-Trfase_III_dom_1_sf"/>
</dbReference>
<dbReference type="SUPFAM" id="SSF89796">
    <property type="entry name" value="CoA-transferase family III (CaiB/BaiF)"/>
    <property type="match status" value="1"/>
</dbReference>
<dbReference type="InterPro" id="IPR050483">
    <property type="entry name" value="CoA-transferase_III_domain"/>
</dbReference>
<dbReference type="InterPro" id="IPR044855">
    <property type="entry name" value="CoA-Trfase_III_dom3_sf"/>
</dbReference>
<dbReference type="EMBL" id="JAPDFL010000001">
    <property type="protein sequence ID" value="MCW1932872.1"/>
    <property type="molecule type" value="Genomic_DNA"/>
</dbReference>